<dbReference type="AlphaFoldDB" id="A0A0V0H7T9"/>
<feature type="region of interest" description="Disordered" evidence="1">
    <location>
        <begin position="54"/>
        <end position="82"/>
    </location>
</feature>
<organism evidence="2">
    <name type="scientific">Solanum chacoense</name>
    <name type="common">Chaco potato</name>
    <dbReference type="NCBI Taxonomy" id="4108"/>
    <lineage>
        <taxon>Eukaryota</taxon>
        <taxon>Viridiplantae</taxon>
        <taxon>Streptophyta</taxon>
        <taxon>Embryophyta</taxon>
        <taxon>Tracheophyta</taxon>
        <taxon>Spermatophyta</taxon>
        <taxon>Magnoliopsida</taxon>
        <taxon>eudicotyledons</taxon>
        <taxon>Gunneridae</taxon>
        <taxon>Pentapetalae</taxon>
        <taxon>asterids</taxon>
        <taxon>lamiids</taxon>
        <taxon>Solanales</taxon>
        <taxon>Solanaceae</taxon>
        <taxon>Solanoideae</taxon>
        <taxon>Solaneae</taxon>
        <taxon>Solanum</taxon>
    </lineage>
</organism>
<evidence type="ECO:0000256" key="1">
    <source>
        <dbReference type="SAM" id="MobiDB-lite"/>
    </source>
</evidence>
<proteinExistence type="predicted"/>
<reference evidence="2" key="1">
    <citation type="submission" date="2015-12" db="EMBL/GenBank/DDBJ databases">
        <title>Gene expression during late stages of embryo sac development: a critical building block for successful pollen-pistil interactions.</title>
        <authorList>
            <person name="Liu Y."/>
            <person name="Joly V."/>
            <person name="Sabar M."/>
            <person name="Matton D.P."/>
        </authorList>
    </citation>
    <scope>NUCLEOTIDE SEQUENCE</scope>
</reference>
<evidence type="ECO:0000313" key="2">
    <source>
        <dbReference type="EMBL" id="JAP16444.1"/>
    </source>
</evidence>
<accession>A0A0V0H7T9</accession>
<protein>
    <submittedName>
        <fullName evidence="2">Putative ovule protein</fullName>
    </submittedName>
</protein>
<name>A0A0V0H7T9_SOLCH</name>
<dbReference type="EMBL" id="GEDG01023821">
    <property type="protein sequence ID" value="JAP16444.1"/>
    <property type="molecule type" value="Transcribed_RNA"/>
</dbReference>
<sequence length="82" mass="9640">MKFKLQSQMLGGHEETITQKVKYETVLEYCNHCKIQGHNDVKCRIQHLELRKEPMNPTNIERDLATKGEEKIIHTSDNRDSM</sequence>